<accession>A0AAD8MT01</accession>
<comment type="function">
    <text evidence="1">Putative transcription activator involved in regulating light control of development.</text>
</comment>
<dbReference type="GO" id="GO:0006355">
    <property type="term" value="P:regulation of DNA-templated transcription"/>
    <property type="evidence" value="ECO:0007669"/>
    <property type="project" value="UniProtKB-UniRule"/>
</dbReference>
<dbReference type="GO" id="GO:0005634">
    <property type="term" value="C:nucleus"/>
    <property type="evidence" value="ECO:0007669"/>
    <property type="project" value="UniProtKB-SubCell"/>
</dbReference>
<dbReference type="GO" id="GO:0008270">
    <property type="term" value="F:zinc ion binding"/>
    <property type="evidence" value="ECO:0007669"/>
    <property type="project" value="UniProtKB-UniRule"/>
</dbReference>
<name>A0AAD8MT01_9APIA</name>
<evidence type="ECO:0000256" key="2">
    <source>
        <dbReference type="SAM" id="MobiDB-lite"/>
    </source>
</evidence>
<evidence type="ECO:0000313" key="3">
    <source>
        <dbReference type="EMBL" id="KAK1382818.1"/>
    </source>
</evidence>
<keyword evidence="1" id="KW-0539">Nucleus</keyword>
<keyword evidence="4" id="KW-1185">Reference proteome</keyword>
<feature type="region of interest" description="Disordered" evidence="2">
    <location>
        <begin position="230"/>
        <end position="261"/>
    </location>
</feature>
<comment type="subcellular location">
    <subcellularLocation>
        <location evidence="1">Nucleus</location>
    </subcellularLocation>
</comment>
<keyword evidence="1" id="KW-0479">Metal-binding</keyword>
<keyword evidence="1" id="KW-0863">Zinc-finger</keyword>
<proteinExistence type="inferred from homology"/>
<comment type="caution">
    <text evidence="3">The sequence shown here is derived from an EMBL/GenBank/DDBJ whole genome shotgun (WGS) entry which is preliminary data.</text>
</comment>
<dbReference type="EMBL" id="JAUIZM010000005">
    <property type="protein sequence ID" value="KAK1382818.1"/>
    <property type="molecule type" value="Genomic_DNA"/>
</dbReference>
<dbReference type="Proteomes" id="UP001237642">
    <property type="component" value="Unassembled WGS sequence"/>
</dbReference>
<evidence type="ECO:0000313" key="4">
    <source>
        <dbReference type="Proteomes" id="UP001237642"/>
    </source>
</evidence>
<organism evidence="3 4">
    <name type="scientific">Heracleum sosnowskyi</name>
    <dbReference type="NCBI Taxonomy" id="360622"/>
    <lineage>
        <taxon>Eukaryota</taxon>
        <taxon>Viridiplantae</taxon>
        <taxon>Streptophyta</taxon>
        <taxon>Embryophyta</taxon>
        <taxon>Tracheophyta</taxon>
        <taxon>Spermatophyta</taxon>
        <taxon>Magnoliopsida</taxon>
        <taxon>eudicotyledons</taxon>
        <taxon>Gunneridae</taxon>
        <taxon>Pentapetalae</taxon>
        <taxon>asterids</taxon>
        <taxon>campanulids</taxon>
        <taxon>Apiales</taxon>
        <taxon>Apiaceae</taxon>
        <taxon>Apioideae</taxon>
        <taxon>apioid superclade</taxon>
        <taxon>Tordylieae</taxon>
        <taxon>Tordyliinae</taxon>
        <taxon>Heracleum</taxon>
    </lineage>
</organism>
<reference evidence="3" key="1">
    <citation type="submission" date="2023-02" db="EMBL/GenBank/DDBJ databases">
        <title>Genome of toxic invasive species Heracleum sosnowskyi carries increased number of genes despite the absence of recent whole-genome duplications.</title>
        <authorList>
            <person name="Schelkunov M."/>
            <person name="Shtratnikova V."/>
            <person name="Makarenko M."/>
            <person name="Klepikova A."/>
            <person name="Omelchenko D."/>
            <person name="Novikova G."/>
            <person name="Obukhova E."/>
            <person name="Bogdanov V."/>
            <person name="Penin A."/>
            <person name="Logacheva M."/>
        </authorList>
    </citation>
    <scope>NUCLEOTIDE SEQUENCE</scope>
    <source>
        <strain evidence="3">Hsosn_3</strain>
        <tissue evidence="3">Leaf</tissue>
    </source>
</reference>
<dbReference type="PANTHER" id="PTHR31669">
    <property type="entry name" value="PROTEIN FAR1-RELATED SEQUENCE 10-RELATED"/>
    <property type="match status" value="1"/>
</dbReference>
<keyword evidence="1" id="KW-0862">Zinc</keyword>
<sequence>MEKLNKFVWSSHLIVAKFEEGWNAVLNEFGLSNHVWLNEIYAMRKSWISAFFRDKLMGALLRTTFRSESTNFYFNHFVQKGDTLSEFYMCYESAIDKQMHEKKKLTNGDTCVPQSITEKEIEKHAAHLYTRTMFYKVQKQIKVNCFHISLASQPIVVDGVNIYVVRDRIKDTSKKILTEFQSCYGKVSNDIEGLNFMLEEMKCLKIRIEEKFHKSAETKDDMLEEHFGVRPSGASSVLPPLQSNNKGNRKRILGPAEKSCD</sequence>
<evidence type="ECO:0000256" key="1">
    <source>
        <dbReference type="RuleBase" id="RU367018"/>
    </source>
</evidence>
<dbReference type="InterPro" id="IPR031052">
    <property type="entry name" value="FHY3/FAR1"/>
</dbReference>
<comment type="similarity">
    <text evidence="1">Belongs to the FHY3/FAR1 family.</text>
</comment>
<protein>
    <recommendedName>
        <fullName evidence="1">Protein FAR1-RELATED SEQUENCE</fullName>
    </recommendedName>
</protein>
<reference evidence="3" key="2">
    <citation type="submission" date="2023-05" db="EMBL/GenBank/DDBJ databases">
        <authorList>
            <person name="Schelkunov M.I."/>
        </authorList>
    </citation>
    <scope>NUCLEOTIDE SEQUENCE</scope>
    <source>
        <strain evidence="3">Hsosn_3</strain>
        <tissue evidence="3">Leaf</tissue>
    </source>
</reference>
<dbReference type="PANTHER" id="PTHR31669:SF306">
    <property type="entry name" value="PROTEIN FAR1-RELATED SEQUENCE"/>
    <property type="match status" value="1"/>
</dbReference>
<gene>
    <name evidence="3" type="ORF">POM88_020553</name>
</gene>
<dbReference type="AlphaFoldDB" id="A0AAD8MT01"/>